<feature type="region of interest" description="Disordered" evidence="3">
    <location>
        <begin position="106"/>
        <end position="125"/>
    </location>
</feature>
<dbReference type="InterPro" id="IPR000424">
    <property type="entry name" value="Primosome_PriB/ssb"/>
</dbReference>
<dbReference type="Pfam" id="PF00436">
    <property type="entry name" value="SSB"/>
    <property type="match status" value="1"/>
</dbReference>
<evidence type="ECO:0000313" key="4">
    <source>
        <dbReference type="EMBL" id="HJA86012.1"/>
    </source>
</evidence>
<protein>
    <recommendedName>
        <fullName evidence="2">Single-stranded DNA-binding protein</fullName>
    </recommendedName>
</protein>
<dbReference type="GO" id="GO:0003697">
    <property type="term" value="F:single-stranded DNA binding"/>
    <property type="evidence" value="ECO:0007669"/>
    <property type="project" value="InterPro"/>
</dbReference>
<evidence type="ECO:0000256" key="1">
    <source>
        <dbReference type="ARBA" id="ARBA00023125"/>
    </source>
</evidence>
<comment type="caution">
    <text evidence="4">The sequence shown here is derived from an EMBL/GenBank/DDBJ whole genome shotgun (WGS) entry which is preliminary data.</text>
</comment>
<reference evidence="4" key="1">
    <citation type="journal article" date="2021" name="PeerJ">
        <title>Extensive microbial diversity within the chicken gut microbiome revealed by metagenomics and culture.</title>
        <authorList>
            <person name="Gilroy R."/>
            <person name="Ravi A."/>
            <person name="Getino M."/>
            <person name="Pursley I."/>
            <person name="Horton D.L."/>
            <person name="Alikhan N.F."/>
            <person name="Baker D."/>
            <person name="Gharbi K."/>
            <person name="Hall N."/>
            <person name="Watson M."/>
            <person name="Adriaenssens E.M."/>
            <person name="Foster-Nyarko E."/>
            <person name="Jarju S."/>
            <person name="Secka A."/>
            <person name="Antonio M."/>
            <person name="Oren A."/>
            <person name="Chaudhuri R.R."/>
            <person name="La Ragione R."/>
            <person name="Hildebrand F."/>
            <person name="Pallen M.J."/>
        </authorList>
    </citation>
    <scope>NUCLEOTIDE SEQUENCE</scope>
    <source>
        <strain evidence="4">ChiHjej12B11-9795</strain>
    </source>
</reference>
<dbReference type="InterPro" id="IPR012340">
    <property type="entry name" value="NA-bd_OB-fold"/>
</dbReference>
<keyword evidence="1 2" id="KW-0238">DNA-binding</keyword>
<dbReference type="InterPro" id="IPR011344">
    <property type="entry name" value="ssDNA-bd"/>
</dbReference>
<evidence type="ECO:0000313" key="5">
    <source>
        <dbReference type="Proteomes" id="UP000823862"/>
    </source>
</evidence>
<dbReference type="AlphaFoldDB" id="A0A9D2KV37"/>
<dbReference type="GO" id="GO:0006260">
    <property type="term" value="P:DNA replication"/>
    <property type="evidence" value="ECO:0007669"/>
    <property type="project" value="InterPro"/>
</dbReference>
<reference evidence="4" key="2">
    <citation type="submission" date="2021-04" db="EMBL/GenBank/DDBJ databases">
        <authorList>
            <person name="Gilroy R."/>
        </authorList>
    </citation>
    <scope>NUCLEOTIDE SEQUENCE</scope>
    <source>
        <strain evidence="4">ChiHjej12B11-9795</strain>
    </source>
</reference>
<gene>
    <name evidence="4" type="ORF">H9950_07475</name>
</gene>
<sequence length="125" mass="14463">MKKLENSFAVSGFIGKDAEIINFEKASVARFAVAISRPERDGKYVSSFVNVEAWRNNEAIDTFEVLKKGTLITVEGFFKPEEWFDQETKRKRNRIVFAGVKFYPTPEKEEEEVPAPKKRASRRKK</sequence>
<feature type="compositionally biased region" description="Basic residues" evidence="3">
    <location>
        <begin position="116"/>
        <end position="125"/>
    </location>
</feature>
<name>A0A9D2KV37_9BACE</name>
<dbReference type="Gene3D" id="2.40.50.140">
    <property type="entry name" value="Nucleic acid-binding proteins"/>
    <property type="match status" value="1"/>
</dbReference>
<dbReference type="CDD" id="cd04496">
    <property type="entry name" value="SSB_OBF"/>
    <property type="match status" value="1"/>
</dbReference>
<evidence type="ECO:0000256" key="3">
    <source>
        <dbReference type="SAM" id="MobiDB-lite"/>
    </source>
</evidence>
<evidence type="ECO:0000256" key="2">
    <source>
        <dbReference type="PIRNR" id="PIRNR002070"/>
    </source>
</evidence>
<accession>A0A9D2KV37</accession>
<dbReference type="PIRSF" id="PIRSF002070">
    <property type="entry name" value="SSB"/>
    <property type="match status" value="1"/>
</dbReference>
<dbReference type="EMBL" id="DWZI01000038">
    <property type="protein sequence ID" value="HJA86012.1"/>
    <property type="molecule type" value="Genomic_DNA"/>
</dbReference>
<dbReference type="SUPFAM" id="SSF50249">
    <property type="entry name" value="Nucleic acid-binding proteins"/>
    <property type="match status" value="1"/>
</dbReference>
<proteinExistence type="predicted"/>
<organism evidence="4 5">
    <name type="scientific">Candidatus Bacteroides avicola</name>
    <dbReference type="NCBI Taxonomy" id="2838468"/>
    <lineage>
        <taxon>Bacteria</taxon>
        <taxon>Pseudomonadati</taxon>
        <taxon>Bacteroidota</taxon>
        <taxon>Bacteroidia</taxon>
        <taxon>Bacteroidales</taxon>
        <taxon>Bacteroidaceae</taxon>
        <taxon>Bacteroides</taxon>
    </lineage>
</organism>
<dbReference type="Proteomes" id="UP000823862">
    <property type="component" value="Unassembled WGS sequence"/>
</dbReference>
<dbReference type="PROSITE" id="PS50935">
    <property type="entry name" value="SSB"/>
    <property type="match status" value="1"/>
</dbReference>